<accession>A0A511M6H1</accession>
<feature type="region of interest" description="Disordered" evidence="6">
    <location>
        <begin position="1"/>
        <end position="23"/>
    </location>
</feature>
<evidence type="ECO:0000259" key="7">
    <source>
        <dbReference type="PROSITE" id="PS51669"/>
    </source>
</evidence>
<dbReference type="InterPro" id="IPR006655">
    <property type="entry name" value="Mopterin_OxRdtase_prok_CS"/>
</dbReference>
<organism evidence="8 9">
    <name type="scientific">Nocardia ninae NBRC 108245</name>
    <dbReference type="NCBI Taxonomy" id="1210091"/>
    <lineage>
        <taxon>Bacteria</taxon>
        <taxon>Bacillati</taxon>
        <taxon>Actinomycetota</taxon>
        <taxon>Actinomycetes</taxon>
        <taxon>Mycobacteriales</taxon>
        <taxon>Nocardiaceae</taxon>
        <taxon>Nocardia</taxon>
    </lineage>
</organism>
<dbReference type="Gene3D" id="3.40.50.740">
    <property type="match status" value="1"/>
</dbReference>
<dbReference type="SUPFAM" id="SSF53706">
    <property type="entry name" value="Formate dehydrogenase/DMSO reductase, domains 1-3"/>
    <property type="match status" value="1"/>
</dbReference>
<dbReference type="InterPro" id="IPR006656">
    <property type="entry name" value="Mopterin_OxRdtase"/>
</dbReference>
<dbReference type="SUPFAM" id="SSF50692">
    <property type="entry name" value="ADC-like"/>
    <property type="match status" value="1"/>
</dbReference>
<protein>
    <submittedName>
        <fullName evidence="8">Molybdopterin oxidoreductase</fullName>
    </submittedName>
</protein>
<dbReference type="InterPro" id="IPR050123">
    <property type="entry name" value="Prok_molybdopt-oxidoreductase"/>
</dbReference>
<dbReference type="PANTHER" id="PTHR43105:SF9">
    <property type="entry name" value="NADPH-FE(3+) OXIDOREDUCTASE SUBUNIT ALPHA"/>
    <property type="match status" value="1"/>
</dbReference>
<dbReference type="GO" id="GO:0016491">
    <property type="term" value="F:oxidoreductase activity"/>
    <property type="evidence" value="ECO:0007669"/>
    <property type="project" value="UniProtKB-KW"/>
</dbReference>
<keyword evidence="4" id="KW-0408">Iron</keyword>
<dbReference type="Gene3D" id="2.40.40.20">
    <property type="match status" value="1"/>
</dbReference>
<gene>
    <name evidence="8" type="ORF">NN4_02570</name>
</gene>
<proteinExistence type="predicted"/>
<dbReference type="GO" id="GO:0043546">
    <property type="term" value="F:molybdopterin cofactor binding"/>
    <property type="evidence" value="ECO:0007669"/>
    <property type="project" value="InterPro"/>
</dbReference>
<dbReference type="InterPro" id="IPR006963">
    <property type="entry name" value="Mopterin_OxRdtase_4Fe-4S_dom"/>
</dbReference>
<dbReference type="RefSeq" id="WP_147128059.1">
    <property type="nucleotide sequence ID" value="NZ_BJXA01000001.1"/>
</dbReference>
<dbReference type="InterPro" id="IPR006657">
    <property type="entry name" value="MoPterin_dinucl-bd_dom"/>
</dbReference>
<feature type="domain" description="4Fe-4S Mo/W bis-MGD-type" evidence="7">
    <location>
        <begin position="31"/>
        <end position="87"/>
    </location>
</feature>
<keyword evidence="2" id="KW-0479">Metal-binding</keyword>
<dbReference type="AlphaFoldDB" id="A0A511M6H1"/>
<dbReference type="Gene3D" id="2.20.25.90">
    <property type="entry name" value="ADC-like domains"/>
    <property type="match status" value="1"/>
</dbReference>
<dbReference type="PANTHER" id="PTHR43105">
    <property type="entry name" value="RESPIRATORY NITRATE REDUCTASE"/>
    <property type="match status" value="1"/>
</dbReference>
<keyword evidence="1" id="KW-0004">4Fe-4S</keyword>
<dbReference type="Pfam" id="PF04879">
    <property type="entry name" value="Molybdop_Fe4S4"/>
    <property type="match status" value="1"/>
</dbReference>
<dbReference type="GO" id="GO:0046872">
    <property type="term" value="F:metal ion binding"/>
    <property type="evidence" value="ECO:0007669"/>
    <property type="project" value="UniProtKB-KW"/>
</dbReference>
<comment type="caution">
    <text evidence="8">The sequence shown here is derived from an EMBL/GenBank/DDBJ whole genome shotgun (WGS) entry which is preliminary data.</text>
</comment>
<dbReference type="PROSITE" id="PS00490">
    <property type="entry name" value="MOLYBDOPTERIN_PROK_2"/>
    <property type="match status" value="1"/>
</dbReference>
<dbReference type="Pfam" id="PF01568">
    <property type="entry name" value="Molydop_binding"/>
    <property type="match status" value="1"/>
</dbReference>
<evidence type="ECO:0000256" key="5">
    <source>
        <dbReference type="ARBA" id="ARBA00023014"/>
    </source>
</evidence>
<dbReference type="Gene3D" id="3.30.2070.10">
    <property type="entry name" value="Formate dehydrogenase/DMSO reductase"/>
    <property type="match status" value="1"/>
</dbReference>
<evidence type="ECO:0000256" key="3">
    <source>
        <dbReference type="ARBA" id="ARBA00023002"/>
    </source>
</evidence>
<evidence type="ECO:0000256" key="2">
    <source>
        <dbReference type="ARBA" id="ARBA00022723"/>
    </source>
</evidence>
<dbReference type="GO" id="GO:0051539">
    <property type="term" value="F:4 iron, 4 sulfur cluster binding"/>
    <property type="evidence" value="ECO:0007669"/>
    <property type="project" value="UniProtKB-KW"/>
</dbReference>
<dbReference type="SMART" id="SM00926">
    <property type="entry name" value="Molybdop_Fe4S4"/>
    <property type="match status" value="1"/>
</dbReference>
<dbReference type="Proteomes" id="UP000321424">
    <property type="component" value="Unassembled WGS sequence"/>
</dbReference>
<dbReference type="EMBL" id="BJXA01000001">
    <property type="protein sequence ID" value="GEM35738.1"/>
    <property type="molecule type" value="Genomic_DNA"/>
</dbReference>
<evidence type="ECO:0000256" key="6">
    <source>
        <dbReference type="SAM" id="MobiDB-lite"/>
    </source>
</evidence>
<dbReference type="OrthoDB" id="7376058at2"/>
<sequence>MTAAATGRPEADGDRSRDANATATRGAAANTEWHKTACILCENNCGLLIQLDDRRFAKIRGDKEHVASAGYTCNKALRLDHYQNGGVRLAAPLRREPDGSFTEIEWDTAISEIATRLIEVKNRYGGDKIFYYGGGGQGNHLGGAYSGALRRAIGARYRSSALAQEKTGEGWVDGHLTGGHTTGDFEHAEVSVFLGKNPWQSHGVPRARTVLQQIAKDPARSMIVLDPVRTETADLADIHLQLRPGTDAWCLSAILAVLVQDDLVDHGFLAEHTTDSRSVLREFAGIDVADYAEICGVPEQLVRAAAHRIGTAASVATYEDLGVQQSPNSTLISYLNKLLWLLTGNFAKPGAMQPHSWMAPLAGYSRDIKRTPVTGAPILGGMVPCNSIAEEILTDHPDRFRAMIVESANPAHSLADSAKFRQALDALDLVVVLDVALTETARHADYVLPAASQFEKWEATFFNLEFPHNTFHLRAPVLDPLPGTLAEPEIYARLLRRLGTVGAGKLAVLRTAAKLGRRPYKWAFAAMLAVDKSLAGVAPYVLYETLGPTLPEDARAAAVLWGLAQRVAKVYPAAMRRAGHRDADALFDAILAGRSGVTFTVDDYADAWDYVPHPDKRIPLAIPELLHTLRELASTESVHTSAEFPFVLAAGERRSFTANTIFRDSTWRHRDPNGSLRLNPDDAAHLGLVTGDRARITTRRGTAISTVEVNDRMQRGHVSLPNGLGLDLPDGDGTQRTGVAANELTDVTWRDAIAGTPWHKHVPARIEALQEV</sequence>
<evidence type="ECO:0000313" key="8">
    <source>
        <dbReference type="EMBL" id="GEM35738.1"/>
    </source>
</evidence>
<evidence type="ECO:0000256" key="4">
    <source>
        <dbReference type="ARBA" id="ARBA00023004"/>
    </source>
</evidence>
<dbReference type="Gene3D" id="3.40.228.10">
    <property type="entry name" value="Dimethylsulfoxide Reductase, domain 2"/>
    <property type="match status" value="1"/>
</dbReference>
<keyword evidence="3" id="KW-0560">Oxidoreductase</keyword>
<feature type="compositionally biased region" description="Basic and acidic residues" evidence="6">
    <location>
        <begin position="9"/>
        <end position="18"/>
    </location>
</feature>
<keyword evidence="9" id="KW-1185">Reference proteome</keyword>
<name>A0A511M6H1_9NOCA</name>
<reference evidence="8 9" key="1">
    <citation type="submission" date="2019-07" db="EMBL/GenBank/DDBJ databases">
        <title>Whole genome shotgun sequence of Nocardia ninae NBRC 108245.</title>
        <authorList>
            <person name="Hosoyama A."/>
            <person name="Uohara A."/>
            <person name="Ohji S."/>
            <person name="Ichikawa N."/>
        </authorList>
    </citation>
    <scope>NUCLEOTIDE SEQUENCE [LARGE SCALE GENOMIC DNA]</scope>
    <source>
        <strain evidence="8 9">NBRC 108245</strain>
    </source>
</reference>
<dbReference type="InterPro" id="IPR009010">
    <property type="entry name" value="Asp_de-COase-like_dom_sf"/>
</dbReference>
<dbReference type="PROSITE" id="PS51669">
    <property type="entry name" value="4FE4S_MOW_BIS_MGD"/>
    <property type="match status" value="1"/>
</dbReference>
<keyword evidence="5" id="KW-0411">Iron-sulfur</keyword>
<dbReference type="Pfam" id="PF00384">
    <property type="entry name" value="Molybdopterin"/>
    <property type="match status" value="1"/>
</dbReference>
<evidence type="ECO:0000256" key="1">
    <source>
        <dbReference type="ARBA" id="ARBA00022485"/>
    </source>
</evidence>
<evidence type="ECO:0000313" key="9">
    <source>
        <dbReference type="Proteomes" id="UP000321424"/>
    </source>
</evidence>
<dbReference type="GO" id="GO:0016020">
    <property type="term" value="C:membrane"/>
    <property type="evidence" value="ECO:0007669"/>
    <property type="project" value="TreeGrafter"/>
</dbReference>